<reference evidence="9" key="1">
    <citation type="submission" date="2012-02" db="EMBL/GenBank/DDBJ databases">
        <title>Genome sequencing of Giardia lamblia Genotypes A2 and B isolates (DH and GS) and comparative analysis with the genomes of Genotypes A1 and E (WB and Pig).</title>
        <authorList>
            <person name="Adam R."/>
            <person name="Dahlstrom E."/>
            <person name="Martens C."/>
            <person name="Bruno D."/>
            <person name="Barbian K."/>
            <person name="Porcella S.F."/>
            <person name="Nash T."/>
        </authorList>
    </citation>
    <scope>NUCLEOTIDE SEQUENCE</scope>
    <source>
        <strain evidence="9">DH</strain>
    </source>
</reference>
<evidence type="ECO:0000313" key="8">
    <source>
        <dbReference type="EMBL" id="ESU38954.1"/>
    </source>
</evidence>
<evidence type="ECO:0000256" key="1">
    <source>
        <dbReference type="ARBA" id="ARBA00022723"/>
    </source>
</evidence>
<feature type="domain" description="CHY-type" evidence="7">
    <location>
        <begin position="870"/>
        <end position="935"/>
    </location>
</feature>
<dbReference type="VEuPathDB" id="GiardiaDB:QR46_1816"/>
<feature type="compositionally biased region" description="Acidic residues" evidence="6">
    <location>
        <begin position="618"/>
        <end position="628"/>
    </location>
</feature>
<dbReference type="InterPro" id="IPR008913">
    <property type="entry name" value="Znf_CHY"/>
</dbReference>
<protein>
    <recommendedName>
        <fullName evidence="7">CHY-type domain-containing protein</fullName>
    </recommendedName>
</protein>
<dbReference type="VEuPathDB" id="GiardiaDB:DHA2_152324"/>
<feature type="coiled-coil region" evidence="5">
    <location>
        <begin position="665"/>
        <end position="692"/>
    </location>
</feature>
<dbReference type="VEuPathDB" id="GiardiaDB:GL50581_3938"/>
<dbReference type="GO" id="GO:0008270">
    <property type="term" value="F:zinc ion binding"/>
    <property type="evidence" value="ECO:0007669"/>
    <property type="project" value="UniProtKB-KW"/>
</dbReference>
<evidence type="ECO:0000259" key="7">
    <source>
        <dbReference type="PROSITE" id="PS51266"/>
    </source>
</evidence>
<evidence type="ECO:0000256" key="3">
    <source>
        <dbReference type="ARBA" id="ARBA00022833"/>
    </source>
</evidence>
<accession>V6TJW8</accession>
<evidence type="ECO:0000313" key="9">
    <source>
        <dbReference type="Proteomes" id="UP000018320"/>
    </source>
</evidence>
<feature type="compositionally biased region" description="Basic and acidic residues" evidence="6">
    <location>
        <begin position="951"/>
        <end position="964"/>
    </location>
</feature>
<dbReference type="VEuPathDB" id="GiardiaDB:GL50803_0015295"/>
<proteinExistence type="predicted"/>
<evidence type="ECO:0000256" key="5">
    <source>
        <dbReference type="SAM" id="Coils"/>
    </source>
</evidence>
<dbReference type="EMBL" id="AHGT01000007">
    <property type="protein sequence ID" value="ESU38954.1"/>
    <property type="molecule type" value="Genomic_DNA"/>
</dbReference>
<feature type="compositionally biased region" description="Low complexity" evidence="6">
    <location>
        <begin position="608"/>
        <end position="617"/>
    </location>
</feature>
<dbReference type="InterPro" id="IPR037274">
    <property type="entry name" value="Znf_CHY_sf"/>
</dbReference>
<evidence type="ECO:0000256" key="2">
    <source>
        <dbReference type="ARBA" id="ARBA00022771"/>
    </source>
</evidence>
<keyword evidence="5" id="KW-0175">Coiled coil</keyword>
<evidence type="ECO:0000256" key="6">
    <source>
        <dbReference type="SAM" id="MobiDB-lite"/>
    </source>
</evidence>
<organism evidence="8 9">
    <name type="scientific">Giardia intestinalis</name>
    <name type="common">Giardia lamblia</name>
    <dbReference type="NCBI Taxonomy" id="5741"/>
    <lineage>
        <taxon>Eukaryota</taxon>
        <taxon>Metamonada</taxon>
        <taxon>Diplomonadida</taxon>
        <taxon>Hexamitidae</taxon>
        <taxon>Giardiinae</taxon>
        <taxon>Giardia</taxon>
    </lineage>
</organism>
<dbReference type="PROSITE" id="PS51266">
    <property type="entry name" value="ZF_CHY"/>
    <property type="match status" value="1"/>
</dbReference>
<evidence type="ECO:0000256" key="4">
    <source>
        <dbReference type="PROSITE-ProRule" id="PRU00601"/>
    </source>
</evidence>
<keyword evidence="2 4" id="KW-0863">Zinc-finger</keyword>
<reference evidence="8 9" key="2">
    <citation type="journal article" date="2013" name="Genome Biol. Evol.">
        <title>Genome sequencing of Giardia lamblia genotypes A2 and B isolates (DH and GS) and comparative analysis with the genomes of genotypes A1 and E (WB and Pig).</title>
        <authorList>
            <person name="Adam R.D."/>
            <person name="Dahlstrom E.W."/>
            <person name="Martens C.A."/>
            <person name="Bruno D.P."/>
            <person name="Barbian K.D."/>
            <person name="Ricklefs S.M."/>
            <person name="Hernandez M.M."/>
            <person name="Narla N.P."/>
            <person name="Patel R.B."/>
            <person name="Porcella S.F."/>
            <person name="Nash T.E."/>
        </authorList>
    </citation>
    <scope>NUCLEOTIDE SEQUENCE [LARGE SCALE GENOMIC DNA]</scope>
    <source>
        <strain evidence="8 9">DH</strain>
    </source>
</reference>
<keyword evidence="3" id="KW-0862">Zinc</keyword>
<dbReference type="SUPFAM" id="SSF161219">
    <property type="entry name" value="CHY zinc finger-like"/>
    <property type="match status" value="1"/>
</dbReference>
<comment type="caution">
    <text evidence="8">The sequence shown here is derived from an EMBL/GenBank/DDBJ whole genome shotgun (WGS) entry which is preliminary data.</text>
</comment>
<keyword evidence="1" id="KW-0479">Metal-binding</keyword>
<gene>
    <name evidence="8" type="ORF">DHA2_152324</name>
</gene>
<name>V6TJW8_GIAIN</name>
<feature type="region of interest" description="Disordered" evidence="6">
    <location>
        <begin position="599"/>
        <end position="632"/>
    </location>
</feature>
<feature type="region of interest" description="Disordered" evidence="6">
    <location>
        <begin position="946"/>
        <end position="997"/>
    </location>
</feature>
<dbReference type="AlphaFoldDB" id="V6TJW8"/>
<dbReference type="Proteomes" id="UP000018320">
    <property type="component" value="Unassembled WGS sequence"/>
</dbReference>
<sequence>MFVAVVMSNLYRKEQSALEDILGADAVTIIEKGPLYRENYFTCKLRLQAPDASRIDVPGYTVILAFSTKTYKPSKVKVAIAGKDLPPFFKEALAKHVTDMIGELGVEETVRRLAEDYDASLLKLWTYFERYQHYEGTTTIMRYQLRSEPPPIKSADTKDLTLQLPPSPRCSASAPESTISSSKKASVESITDPVERCTALVTIPAADTKAVKDLENTLATSTGDVITWEVSAPKDLKFRSLSDFKTLGEYYADLYARSAGEILEELKHAVKHKLAYFAKSSMCSKESELQATPYVPSTRSINVIPINSNPSWTEENSATYSQIFEALLGGETTVKPVDTKVTVTNQNGQQISEIRGIYNPVMSDGLTVAPRCISTIQLLKLGRYFFENGFTVLSSTSDTILLQFNFPFSLLSEESIEKLRPNFPSLCKGISEFPDMHLPLIINVMLGERAKTPLVNPDPKHTLLQIVQSITKRDIAIEYSADKYDYDVLYYLTKGINLMLHMAPSIAKDPFLENTCPANELEIYEQAIHKQVSDLIAALPGTLSKIPVDDRLTTFTDIHAFFTIFLPDILADLLNASAEKASALKVARALGKIKADGYTPFDEEDTTSSDSSGSNSADDTEDSSEESTESCIGNYDFSGIPASVCENFLLNKDAFAAATDDDDDADSKRDILDELDNEKKQHERQRKRLSGLRLYIKNLSLTGAILLQFKTPHITTVCSKCLRIAVLVLTPREGEGATLFGSTNCTGCGHTMQIVAESLIFNDFSGGPHGAEALLIESHTSCLPINLANINKCGIICQCTSCHSTSEHNGWRLIQGGHKVSFVQSFCPICFDKIRLCYSTAIFALQNGMTIHLPKTASIQQKKQQIQPGPLPNNGSCKHASHSYRWFRFACGLAYPCDTCHSKACACGNSVASMQVCGFCGKDSGVQPTCPCCKRDLTHKRTAHWEGGSGCRDRVSMSRKDNKKYSGSHIKTRSKKAEKRDEMRHRGNAKKKPGDKW</sequence>